<reference evidence="3 4" key="1">
    <citation type="submission" date="2018-08" db="EMBL/GenBank/DDBJ databases">
        <title>Aphanomyces genome sequencing and annotation.</title>
        <authorList>
            <person name="Minardi D."/>
            <person name="Oidtmann B."/>
            <person name="Van Der Giezen M."/>
            <person name="Studholme D.J."/>
        </authorList>
    </citation>
    <scope>NUCLEOTIDE SEQUENCE [LARGE SCALE GENOMIC DNA]</scope>
    <source>
        <strain evidence="3 4">Yx</strain>
    </source>
</reference>
<feature type="transmembrane region" description="Helical" evidence="2">
    <location>
        <begin position="489"/>
        <end position="515"/>
    </location>
</feature>
<name>A0A397BSY1_APHAT</name>
<evidence type="ECO:0000313" key="3">
    <source>
        <dbReference type="EMBL" id="RHY22970.1"/>
    </source>
</evidence>
<comment type="caution">
    <text evidence="3">The sequence shown here is derived from an EMBL/GenBank/DDBJ whole genome shotgun (WGS) entry which is preliminary data.</text>
</comment>
<evidence type="ECO:0000313" key="4">
    <source>
        <dbReference type="Proteomes" id="UP000266239"/>
    </source>
</evidence>
<dbReference type="VEuPathDB" id="FungiDB:H257_14567"/>
<organism evidence="3 4">
    <name type="scientific">Aphanomyces astaci</name>
    <name type="common">Crayfish plague agent</name>
    <dbReference type="NCBI Taxonomy" id="112090"/>
    <lineage>
        <taxon>Eukaryota</taxon>
        <taxon>Sar</taxon>
        <taxon>Stramenopiles</taxon>
        <taxon>Oomycota</taxon>
        <taxon>Saprolegniomycetes</taxon>
        <taxon>Saprolegniales</taxon>
        <taxon>Verrucalvaceae</taxon>
        <taxon>Aphanomyces</taxon>
    </lineage>
</organism>
<feature type="transmembrane region" description="Helical" evidence="2">
    <location>
        <begin position="12"/>
        <end position="32"/>
    </location>
</feature>
<dbReference type="EMBL" id="QUTA01003588">
    <property type="protein sequence ID" value="RHY22970.1"/>
    <property type="molecule type" value="Genomic_DNA"/>
</dbReference>
<gene>
    <name evidence="3" type="ORF">DYB25_012298</name>
</gene>
<proteinExistence type="predicted"/>
<accession>A0A397BSY1</accession>
<dbReference type="Proteomes" id="UP000266239">
    <property type="component" value="Unassembled WGS sequence"/>
</dbReference>
<feature type="transmembrane region" description="Helical" evidence="2">
    <location>
        <begin position="452"/>
        <end position="477"/>
    </location>
</feature>
<sequence>MRILPAHDGVATAIYAMALFLVLTLVIFPSTVHGERYPSVTAACSSASTRAASECSVPSTPLTVWTPPSPSGLLYWATLVGDWTWSLLNHTRGLSDDWYRNALRSLVVAKCVHDLPSSSRCVSVDSDVAANASCVRLLDPGNCYDQALCERVESCRWMPPSASSTASRGMYFTDAEGDAATLWATETYPTSVAPYALLGLVLAAVVLISILVFVVMRFGCDRCYGTTPLRKGYTTVDRWLPISAVVVSTGMLVGLGLLVFLLSPAYLRGINQTLDTLQATATSVLQIQTDLSRPLADLTASVRLALIDSASTSSLAHPDRMLHSVSQAAHTFINQYAPSTVGAFPSYACQPHNSSASALPPYASASNMPCIPCPDAVCADAPRQLDAILMPLIAASDEVQSLAQWTFNQVDVADADGADEALAALSALGSAAAMFAASTYPRLQYILGHIQLGGFGAVLAMFVVAMTSSVLALMGIVHGLRSPTSGCLYVLHVSWILAVAFAVVGFAASGVLLAASVVGNDMCMYLTVVLQNPDPFLPRPAAALVRSCSTPLTTTVADDVARALVGLHLDHITRLGCVLHTGLLASNASIHNSLTQTNSAAQRYADQLTTNSQATAFANDGLMRFLVAQAGTAAGVTWNSTTFMEPWKADGLGNATQPCSSTSSHPALCYMYARCKGDTKCFDKYETAYAYRVAHDEIQAVAVEMQQAYNTTTPEEHTLMHQVRVLEAALRVDSTTQLNQLRQGPLGDVARRGRGLQCVSSVSCGFVRTNTAKLQHYFCKDTLRFTVLAAVALFIASGFYLSLALATLMLQKRLQGRVKMMWWKRRSVVARQNKLNKQRRRLGVSTSISSSDPPAAGPPPRPVRPSGLVMMAPPTMDAHIP</sequence>
<dbReference type="PANTHER" id="PTHR31414:SF18">
    <property type="entry name" value="TRANSMEMBRANE PROTEIN-RELATED"/>
    <property type="match status" value="1"/>
</dbReference>
<protein>
    <submittedName>
        <fullName evidence="3">Uncharacterized protein</fullName>
    </submittedName>
</protein>
<feature type="transmembrane region" description="Helical" evidence="2">
    <location>
        <begin position="785"/>
        <end position="810"/>
    </location>
</feature>
<evidence type="ECO:0000256" key="2">
    <source>
        <dbReference type="SAM" id="Phobius"/>
    </source>
</evidence>
<evidence type="ECO:0000256" key="1">
    <source>
        <dbReference type="SAM" id="MobiDB-lite"/>
    </source>
</evidence>
<keyword evidence="2" id="KW-0472">Membrane</keyword>
<dbReference type="AlphaFoldDB" id="A0A397BSY1"/>
<keyword evidence="2" id="KW-0812">Transmembrane</keyword>
<feature type="region of interest" description="Disordered" evidence="1">
    <location>
        <begin position="834"/>
        <end position="881"/>
    </location>
</feature>
<feature type="transmembrane region" description="Helical" evidence="2">
    <location>
        <begin position="239"/>
        <end position="262"/>
    </location>
</feature>
<dbReference type="InterPro" id="IPR040283">
    <property type="entry name" value="DDB_G0292058-like"/>
</dbReference>
<dbReference type="PANTHER" id="PTHR31414">
    <property type="entry name" value="TRANSMEMBRANE PROTEIN DDB_G0292058"/>
    <property type="match status" value="1"/>
</dbReference>
<feature type="transmembrane region" description="Helical" evidence="2">
    <location>
        <begin position="195"/>
        <end position="219"/>
    </location>
</feature>
<dbReference type="GO" id="GO:0016020">
    <property type="term" value="C:membrane"/>
    <property type="evidence" value="ECO:0007669"/>
    <property type="project" value="TreeGrafter"/>
</dbReference>
<keyword evidence="2" id="KW-1133">Transmembrane helix</keyword>